<dbReference type="AlphaFoldDB" id="A0AAI8YJ33"/>
<keyword evidence="2" id="KW-1185">Reference proteome</keyword>
<accession>A0AAI8YJ33</accession>
<dbReference type="EMBL" id="CAUWAG010000010">
    <property type="protein sequence ID" value="CAJ2506587.1"/>
    <property type="molecule type" value="Genomic_DNA"/>
</dbReference>
<protein>
    <submittedName>
        <fullName evidence="1">Uu.00g077730.m01.CDS01</fullName>
    </submittedName>
</protein>
<evidence type="ECO:0000313" key="2">
    <source>
        <dbReference type="Proteomes" id="UP001295740"/>
    </source>
</evidence>
<evidence type="ECO:0000313" key="1">
    <source>
        <dbReference type="EMBL" id="CAJ2506587.1"/>
    </source>
</evidence>
<comment type="caution">
    <text evidence="1">The sequence shown here is derived from an EMBL/GenBank/DDBJ whole genome shotgun (WGS) entry which is preliminary data.</text>
</comment>
<organism evidence="1 2">
    <name type="scientific">Anthostomella pinea</name>
    <dbReference type="NCBI Taxonomy" id="933095"/>
    <lineage>
        <taxon>Eukaryota</taxon>
        <taxon>Fungi</taxon>
        <taxon>Dikarya</taxon>
        <taxon>Ascomycota</taxon>
        <taxon>Pezizomycotina</taxon>
        <taxon>Sordariomycetes</taxon>
        <taxon>Xylariomycetidae</taxon>
        <taxon>Xylariales</taxon>
        <taxon>Xylariaceae</taxon>
        <taxon>Anthostomella</taxon>
    </lineage>
</organism>
<name>A0AAI8YJ33_9PEZI</name>
<gene>
    <name evidence="1" type="ORF">KHLLAP_LOCUS7055</name>
</gene>
<reference evidence="1" key="1">
    <citation type="submission" date="2023-10" db="EMBL/GenBank/DDBJ databases">
        <authorList>
            <person name="Hackl T."/>
        </authorList>
    </citation>
    <scope>NUCLEOTIDE SEQUENCE</scope>
</reference>
<sequence>MTTAEAEAPPLIESAEPTLFLIVEDQSEPQLKLAEALHCAMSTASLLSDLSHATPGTLAISDPESERDGVMGLHSDSDHHPEIIKGKMSYGTSRFWFLIQYLEDPTTFNLIVGRHPSANLWPPWFGSRPVPRKNLAYEGLNVTVDDIVTDHLKVARFAMGKIRGTFGWSDISVNSRDEPNYK</sequence>
<dbReference type="Proteomes" id="UP001295740">
    <property type="component" value="Unassembled WGS sequence"/>
</dbReference>
<proteinExistence type="predicted"/>